<evidence type="ECO:0000256" key="4">
    <source>
        <dbReference type="ARBA" id="ARBA00022475"/>
    </source>
</evidence>
<feature type="transmembrane region" description="Helical" evidence="8">
    <location>
        <begin position="153"/>
        <end position="176"/>
    </location>
</feature>
<dbReference type="Gene3D" id="1.20.1530.20">
    <property type="match status" value="1"/>
</dbReference>
<evidence type="ECO:0000256" key="1">
    <source>
        <dbReference type="ARBA" id="ARBA00004651"/>
    </source>
</evidence>
<keyword evidence="4" id="KW-1003">Cell membrane</keyword>
<keyword evidence="6 8" id="KW-1133">Transmembrane helix</keyword>
<feature type="transmembrane region" description="Helical" evidence="8">
    <location>
        <begin position="252"/>
        <end position="275"/>
    </location>
</feature>
<evidence type="ECO:0000256" key="6">
    <source>
        <dbReference type="ARBA" id="ARBA00022989"/>
    </source>
</evidence>
<dbReference type="InterPro" id="IPR038770">
    <property type="entry name" value="Na+/solute_symporter_sf"/>
</dbReference>
<proteinExistence type="inferred from homology"/>
<feature type="transmembrane region" description="Helical" evidence="8">
    <location>
        <begin position="31"/>
        <end position="52"/>
    </location>
</feature>
<evidence type="ECO:0000256" key="7">
    <source>
        <dbReference type="ARBA" id="ARBA00023136"/>
    </source>
</evidence>
<keyword evidence="7 8" id="KW-0472">Membrane</keyword>
<feature type="transmembrane region" description="Helical" evidence="8">
    <location>
        <begin position="64"/>
        <end position="83"/>
    </location>
</feature>
<evidence type="ECO:0000256" key="5">
    <source>
        <dbReference type="ARBA" id="ARBA00022692"/>
    </source>
</evidence>
<dbReference type="InterPro" id="IPR004776">
    <property type="entry name" value="Mem_transp_PIN-like"/>
</dbReference>
<evidence type="ECO:0000256" key="2">
    <source>
        <dbReference type="ARBA" id="ARBA00010145"/>
    </source>
</evidence>
<dbReference type="Proteomes" id="UP001597389">
    <property type="component" value="Unassembled WGS sequence"/>
</dbReference>
<accession>A0ABW4ZFQ3</accession>
<comment type="subcellular location">
    <subcellularLocation>
        <location evidence="1">Cell membrane</location>
        <topology evidence="1">Multi-pass membrane protein</topology>
    </subcellularLocation>
</comment>
<keyword evidence="10" id="KW-1185">Reference proteome</keyword>
<dbReference type="EMBL" id="JBHUJB010000076">
    <property type="protein sequence ID" value="MFD2160351.1"/>
    <property type="molecule type" value="Genomic_DNA"/>
</dbReference>
<feature type="transmembrane region" description="Helical" evidence="8">
    <location>
        <begin position="188"/>
        <end position="206"/>
    </location>
</feature>
<feature type="transmembrane region" description="Helical" evidence="8">
    <location>
        <begin position="95"/>
        <end position="117"/>
    </location>
</feature>
<sequence length="339" mass="35765">MRRLKIGEAISWGKAWSWYWDCYCCGMNETVLILLGVLPVVLIVALGALLRVLGVFKPEMEKGLMQLVVHILLPALTLVSVVGNEALRGWGKMGSALGFGYGSVVVGLAVAYLAACALKMERGQGKRTFTVASGVQNSSYMAIPLLLELFPESGALGVLFTYNVGVDLALWTIGVMVMSGDPRVSWRIFLKGPVIAVVLGLALNQMGGEVLLDGVPGVTLQMLGNCAIPVALLVIGAGLVDLLHKARPDWKVATGSVAVRLLLVPACMIVAAYALPISGQLAQVMVIQAAMPAAMFPIVLAKHYGGRPEVAVQVVAATTLACFVTMPSVVMVGKRVLGL</sequence>
<feature type="transmembrane region" description="Helical" evidence="8">
    <location>
        <begin position="312"/>
        <end position="333"/>
    </location>
</feature>
<dbReference type="Pfam" id="PF03547">
    <property type="entry name" value="Mem_trans"/>
    <property type="match status" value="2"/>
</dbReference>
<protein>
    <submittedName>
        <fullName evidence="9">AEC family transporter</fullName>
    </submittedName>
</protein>
<reference evidence="10" key="1">
    <citation type="journal article" date="2019" name="Int. J. Syst. Evol. Microbiol.">
        <title>The Global Catalogue of Microorganisms (GCM) 10K type strain sequencing project: providing services to taxonomists for standard genome sequencing and annotation.</title>
        <authorList>
            <consortium name="The Broad Institute Genomics Platform"/>
            <consortium name="The Broad Institute Genome Sequencing Center for Infectious Disease"/>
            <person name="Wu L."/>
            <person name="Ma J."/>
        </authorList>
    </citation>
    <scope>NUCLEOTIDE SEQUENCE [LARGE SCALE GENOMIC DNA]</scope>
    <source>
        <strain evidence="10">CCUG 57942</strain>
    </source>
</reference>
<keyword evidence="5 8" id="KW-0812">Transmembrane</keyword>
<gene>
    <name evidence="9" type="ORF">ACFSW8_15720</name>
</gene>
<feature type="transmembrane region" description="Helical" evidence="8">
    <location>
        <begin position="218"/>
        <end position="240"/>
    </location>
</feature>
<comment type="caution">
    <text evidence="9">The sequence shown here is derived from an EMBL/GenBank/DDBJ whole genome shotgun (WGS) entry which is preliminary data.</text>
</comment>
<dbReference type="RefSeq" id="WP_377088354.1">
    <property type="nucleotide sequence ID" value="NZ_JBHSJL010000014.1"/>
</dbReference>
<evidence type="ECO:0000256" key="8">
    <source>
        <dbReference type="SAM" id="Phobius"/>
    </source>
</evidence>
<dbReference type="PANTHER" id="PTHR36838:SF1">
    <property type="entry name" value="SLR1864 PROTEIN"/>
    <property type="match status" value="1"/>
</dbReference>
<evidence type="ECO:0000256" key="3">
    <source>
        <dbReference type="ARBA" id="ARBA00022448"/>
    </source>
</evidence>
<comment type="similarity">
    <text evidence="2">Belongs to the auxin efflux carrier (TC 2.A.69) family.</text>
</comment>
<name>A0ABW4ZFQ3_9BACT</name>
<organism evidence="9 10">
    <name type="scientific">Rubritalea tangerina</name>
    <dbReference type="NCBI Taxonomy" id="430798"/>
    <lineage>
        <taxon>Bacteria</taxon>
        <taxon>Pseudomonadati</taxon>
        <taxon>Verrucomicrobiota</taxon>
        <taxon>Verrucomicrobiia</taxon>
        <taxon>Verrucomicrobiales</taxon>
        <taxon>Rubritaleaceae</taxon>
        <taxon>Rubritalea</taxon>
    </lineage>
</organism>
<evidence type="ECO:0000313" key="10">
    <source>
        <dbReference type="Proteomes" id="UP001597389"/>
    </source>
</evidence>
<evidence type="ECO:0000313" key="9">
    <source>
        <dbReference type="EMBL" id="MFD2160351.1"/>
    </source>
</evidence>
<dbReference type="PANTHER" id="PTHR36838">
    <property type="entry name" value="AUXIN EFFLUX CARRIER FAMILY PROTEIN"/>
    <property type="match status" value="1"/>
</dbReference>
<keyword evidence="3" id="KW-0813">Transport</keyword>
<feature type="transmembrane region" description="Helical" evidence="8">
    <location>
        <begin position="281"/>
        <end position="300"/>
    </location>
</feature>